<dbReference type="EMBL" id="LAZR01013471">
    <property type="protein sequence ID" value="KKM21812.1"/>
    <property type="molecule type" value="Genomic_DNA"/>
</dbReference>
<proteinExistence type="predicted"/>
<evidence type="ECO:0008006" key="2">
    <source>
        <dbReference type="Google" id="ProtNLM"/>
    </source>
</evidence>
<accession>A0A0F9I2Q4</accession>
<sequence length="508" mass="53035">VQANAAQFPQRISGSDTVVIKAGDNPVGHVVGVFDTNNCDSTHTRDCWTASLPSGTSENPTRIVGDGWDAGCSSKPELYGVFGTDYIIRSDGADYIDIQCLEITDHASCIDHGGHATAQCDDSYGAAVPFAWAGVRLFNTTGSSMTNVNVHGIANNGILISDLYGFTATDVTSSGNGLSGISTDLEGDDDSTGTISFTNLTIEWNGCIETYPGLLPAECSPIYGDGFGAGRTNSGNWVFTNATFRYNTSDGLDVIYFLDPATVTIEGGLFEGNSGNQIKTGGATQIIRNAVVVGNCNYFNTGEPGNQYIAAAEWAGGDFCRAAGDAIVPVMSRVEDSGGHDVYMANVSISNVGNYGVWFGESSGTCDNSETAILRNIIIRSDGVGTSTIGTNCGDLGTDWDLDYFVVYDSSENCTSLGISTCFDGDPLFSTFDLANGVFDFLIQSGSPARDTGLAAGQAVGTTTVPSDDYRGLTRDADVDIGAYEYGASSPTPQAAFSGIGGSGWTVQ</sequence>
<comment type="caution">
    <text evidence="1">The sequence shown here is derived from an EMBL/GenBank/DDBJ whole genome shotgun (WGS) entry which is preliminary data.</text>
</comment>
<feature type="non-terminal residue" evidence="1">
    <location>
        <position position="1"/>
    </location>
</feature>
<dbReference type="SMART" id="SM00710">
    <property type="entry name" value="PbH1"/>
    <property type="match status" value="5"/>
</dbReference>
<organism evidence="1">
    <name type="scientific">marine sediment metagenome</name>
    <dbReference type="NCBI Taxonomy" id="412755"/>
    <lineage>
        <taxon>unclassified sequences</taxon>
        <taxon>metagenomes</taxon>
        <taxon>ecological metagenomes</taxon>
    </lineage>
</organism>
<dbReference type="Gene3D" id="2.160.20.10">
    <property type="entry name" value="Single-stranded right-handed beta-helix, Pectin lyase-like"/>
    <property type="match status" value="1"/>
</dbReference>
<dbReference type="SUPFAM" id="SSF51126">
    <property type="entry name" value="Pectin lyase-like"/>
    <property type="match status" value="1"/>
</dbReference>
<reference evidence="1" key="1">
    <citation type="journal article" date="2015" name="Nature">
        <title>Complex archaea that bridge the gap between prokaryotes and eukaryotes.</title>
        <authorList>
            <person name="Spang A."/>
            <person name="Saw J.H."/>
            <person name="Jorgensen S.L."/>
            <person name="Zaremba-Niedzwiedzka K."/>
            <person name="Martijn J."/>
            <person name="Lind A.E."/>
            <person name="van Eijk R."/>
            <person name="Schleper C."/>
            <person name="Guy L."/>
            <person name="Ettema T.J."/>
        </authorList>
    </citation>
    <scope>NUCLEOTIDE SEQUENCE</scope>
</reference>
<dbReference type="InterPro" id="IPR059226">
    <property type="entry name" value="Choice_anch_Q_dom"/>
</dbReference>
<gene>
    <name evidence="1" type="ORF">LCGC14_1631640</name>
</gene>
<name>A0A0F9I2Q4_9ZZZZ</name>
<evidence type="ECO:0000313" key="1">
    <source>
        <dbReference type="EMBL" id="KKM21812.1"/>
    </source>
</evidence>
<protein>
    <recommendedName>
        <fullName evidence="2">Right handed beta helix domain-containing protein</fullName>
    </recommendedName>
</protein>
<dbReference type="InterPro" id="IPR011050">
    <property type="entry name" value="Pectin_lyase_fold/virulence"/>
</dbReference>
<dbReference type="InterPro" id="IPR006626">
    <property type="entry name" value="PbH1"/>
</dbReference>
<dbReference type="InterPro" id="IPR012334">
    <property type="entry name" value="Pectin_lyas_fold"/>
</dbReference>
<dbReference type="NCBIfam" id="NF041518">
    <property type="entry name" value="choice_anch_Q"/>
    <property type="match status" value="1"/>
</dbReference>
<dbReference type="AlphaFoldDB" id="A0A0F9I2Q4"/>